<reference evidence="3 4" key="1">
    <citation type="submission" date="2011-09" db="EMBL/GenBank/DDBJ databases">
        <title>The Genome Sequence of Bacillus smithii 7_3_47FAA.</title>
        <authorList>
            <consortium name="The Broad Institute Genome Sequencing Platform"/>
            <person name="Earl A."/>
            <person name="Ward D."/>
            <person name="Feldgarden M."/>
            <person name="Gevers D."/>
            <person name="Daigneault M."/>
            <person name="Strauss J."/>
            <person name="Allen-Vercoe E."/>
            <person name="Young S.K."/>
            <person name="Zeng Q."/>
            <person name="Gargeya S."/>
            <person name="Fitzgerald M."/>
            <person name="Haas B."/>
            <person name="Abouelleil A."/>
            <person name="Alvarado L."/>
            <person name="Arachchi H.M."/>
            <person name="Berlin A."/>
            <person name="Brown A."/>
            <person name="Chapman S.B."/>
            <person name="Chen Z."/>
            <person name="Dunbar C."/>
            <person name="Freedman E."/>
            <person name="Gearin G."/>
            <person name="Goldberg J."/>
            <person name="Griggs A."/>
            <person name="Gujja S."/>
            <person name="Heiman D."/>
            <person name="Howarth C."/>
            <person name="Larson L."/>
            <person name="Lui A."/>
            <person name="MacDonald P.J.P."/>
            <person name="Montmayeur A."/>
            <person name="Murphy C."/>
            <person name="Neiman D."/>
            <person name="Pearson M."/>
            <person name="Priest M."/>
            <person name="Roberts A."/>
            <person name="Saif S."/>
            <person name="Shea T."/>
            <person name="Shenoy N."/>
            <person name="Sisk P."/>
            <person name="Stolte C."/>
            <person name="Sykes S."/>
            <person name="Wortman J."/>
            <person name="Nusbaum C."/>
            <person name="Birren B."/>
        </authorList>
    </citation>
    <scope>NUCLEOTIDE SEQUENCE [LARGE SCALE GENOMIC DNA]</scope>
    <source>
        <strain evidence="3 4">7_3_47FAA</strain>
    </source>
</reference>
<name>G9QKI2_9BACI</name>
<dbReference type="PATRIC" id="fig|665952.3.peg.1520"/>
<gene>
    <name evidence="3" type="ORF">HMPREF1015_03245</name>
</gene>
<feature type="transmembrane region" description="Helical" evidence="1">
    <location>
        <begin position="6"/>
        <end position="26"/>
    </location>
</feature>
<evidence type="ECO:0000313" key="3">
    <source>
        <dbReference type="EMBL" id="EHL78346.1"/>
    </source>
</evidence>
<evidence type="ECO:0000313" key="4">
    <source>
        <dbReference type="Proteomes" id="UP000011747"/>
    </source>
</evidence>
<dbReference type="HOGENOM" id="CLU_067297_0_0_9"/>
<dbReference type="AlphaFoldDB" id="G9QKI2"/>
<dbReference type="CDD" id="cd02549">
    <property type="entry name" value="Peptidase_C39A"/>
    <property type="match status" value="1"/>
</dbReference>
<dbReference type="PANTHER" id="PTHR37806">
    <property type="entry name" value="LMO0724 PROTEIN"/>
    <property type="match status" value="1"/>
</dbReference>
<dbReference type="RefSeq" id="WP_003353835.1">
    <property type="nucleotide sequence ID" value="NZ_JH414750.1"/>
</dbReference>
<protein>
    <recommendedName>
        <fullName evidence="2">Peptidase C39-like domain-containing protein</fullName>
    </recommendedName>
</protein>
<dbReference type="Gene3D" id="3.90.70.10">
    <property type="entry name" value="Cysteine proteinases"/>
    <property type="match status" value="1"/>
</dbReference>
<dbReference type="Proteomes" id="UP000011747">
    <property type="component" value="Unassembled WGS sequence"/>
</dbReference>
<keyword evidence="1" id="KW-0812">Transmembrane</keyword>
<dbReference type="InterPro" id="IPR039564">
    <property type="entry name" value="Peptidase_C39-like"/>
</dbReference>
<accession>G9QKI2</accession>
<keyword evidence="1" id="KW-1133">Transmembrane helix</keyword>
<comment type="caution">
    <text evidence="3">The sequence shown here is derived from an EMBL/GenBank/DDBJ whole genome shotgun (WGS) entry which is preliminary data.</text>
</comment>
<proteinExistence type="predicted"/>
<dbReference type="EMBL" id="ACWF01000079">
    <property type="protein sequence ID" value="EHL78346.1"/>
    <property type="molecule type" value="Genomic_DNA"/>
</dbReference>
<dbReference type="PANTHER" id="PTHR37806:SF1">
    <property type="entry name" value="PEPTIDASE C39-LIKE DOMAIN-CONTAINING PROTEIN"/>
    <property type="match status" value="1"/>
</dbReference>
<dbReference type="Pfam" id="PF13529">
    <property type="entry name" value="Peptidase_C39_2"/>
    <property type="match status" value="1"/>
</dbReference>
<sequence>MNFTFMILFFFLISLGILLLFIIRYFRDKWKPTVLIVLLFFLFLSVFFRDEIKYSIPFQKSLIAFHHWTHYSTAKVKESVLLDSPLIPQLPELPRGCEVTSLAMLLQSAGVSVDKMELAKEVKKNPATYRVENGLIFFGDPDNGFVGDMYTLSKPGLGVYHKPILELANKYLPEGKKALDLTGADFEELKVHLSDGRPVWVIINTTYNKLPDSAFQTWHTESGKIKITYKEHSVLVTGYDDQYVYFNDPLTNVKNQKAPIDSFEKAWVQMGRQAITYLP</sequence>
<feature type="domain" description="Peptidase C39-like" evidence="2">
    <location>
        <begin position="82"/>
        <end position="249"/>
    </location>
</feature>
<dbReference type="InterPro" id="IPR039563">
    <property type="entry name" value="Peptidase_C39_single_dom"/>
</dbReference>
<keyword evidence="4" id="KW-1185">Reference proteome</keyword>
<organism evidence="3 4">
    <name type="scientific">Bacillus smithii 7_3_47FAA</name>
    <dbReference type="NCBI Taxonomy" id="665952"/>
    <lineage>
        <taxon>Bacteria</taxon>
        <taxon>Bacillati</taxon>
        <taxon>Bacillota</taxon>
        <taxon>Bacilli</taxon>
        <taxon>Bacillales</taxon>
        <taxon>Bacillaceae</taxon>
        <taxon>Bacillus</taxon>
    </lineage>
</organism>
<evidence type="ECO:0000259" key="2">
    <source>
        <dbReference type="Pfam" id="PF13529"/>
    </source>
</evidence>
<keyword evidence="1" id="KW-0472">Membrane</keyword>
<feature type="transmembrane region" description="Helical" evidence="1">
    <location>
        <begin position="33"/>
        <end position="49"/>
    </location>
</feature>
<evidence type="ECO:0000256" key="1">
    <source>
        <dbReference type="SAM" id="Phobius"/>
    </source>
</evidence>